<dbReference type="CDD" id="cd18011">
    <property type="entry name" value="DEXDc_RapA"/>
    <property type="match status" value="1"/>
</dbReference>
<dbReference type="CDD" id="cd18793">
    <property type="entry name" value="SF2_C_SNF"/>
    <property type="match status" value="1"/>
</dbReference>
<evidence type="ECO:0000259" key="7">
    <source>
        <dbReference type="PROSITE" id="PS51194"/>
    </source>
</evidence>
<dbReference type="Proteomes" id="UP000465778">
    <property type="component" value="Unassembled WGS sequence"/>
</dbReference>
<dbReference type="InterPro" id="IPR049730">
    <property type="entry name" value="SNF2/RAD54-like_C"/>
</dbReference>
<feature type="domain" description="Helicase C-terminal" evidence="7">
    <location>
        <begin position="462"/>
        <end position="634"/>
    </location>
</feature>
<organism evidence="8 9">
    <name type="scientific">Cytobacillus firmus</name>
    <name type="common">Bacillus firmus</name>
    <dbReference type="NCBI Taxonomy" id="1399"/>
    <lineage>
        <taxon>Bacteria</taxon>
        <taxon>Bacillati</taxon>
        <taxon>Bacillota</taxon>
        <taxon>Bacilli</taxon>
        <taxon>Bacillales</taxon>
        <taxon>Bacillaceae</taxon>
        <taxon>Cytobacillus</taxon>
    </lineage>
</organism>
<dbReference type="InterPro" id="IPR014001">
    <property type="entry name" value="Helicase_ATP-bd"/>
</dbReference>
<dbReference type="GO" id="GO:0004386">
    <property type="term" value="F:helicase activity"/>
    <property type="evidence" value="ECO:0007669"/>
    <property type="project" value="UniProtKB-KW"/>
</dbReference>
<evidence type="ECO:0000313" key="8">
    <source>
        <dbReference type="EMBL" id="KAF0821634.1"/>
    </source>
</evidence>
<evidence type="ECO:0000256" key="2">
    <source>
        <dbReference type="ARBA" id="ARBA00022801"/>
    </source>
</evidence>
<dbReference type="InterPro" id="IPR000330">
    <property type="entry name" value="SNF2_N"/>
</dbReference>
<reference evidence="8 9" key="1">
    <citation type="journal article" date="2020" name="G3 (Bethesda)">
        <title>Whole Genome Sequencing and Comparative Genomics of Two Nematicidal Bacillus Strains Reveals a Wide Range of Possible Virulence Factors.</title>
        <authorList>
            <person name="Susic N."/>
            <person name="Janezic S."/>
            <person name="Rupnik M."/>
            <person name="Geric Stare B."/>
        </authorList>
    </citation>
    <scope>NUCLEOTIDE SEQUENCE [LARGE SCALE GENOMIC DNA]</scope>
    <source>
        <strain evidence="8 9">I-1582</strain>
    </source>
</reference>
<evidence type="ECO:0000256" key="3">
    <source>
        <dbReference type="ARBA" id="ARBA00022806"/>
    </source>
</evidence>
<dbReference type="PANTHER" id="PTHR10799">
    <property type="entry name" value="SNF2/RAD54 HELICASE FAMILY"/>
    <property type="match status" value="1"/>
</dbReference>
<dbReference type="GO" id="GO:0005524">
    <property type="term" value="F:ATP binding"/>
    <property type="evidence" value="ECO:0007669"/>
    <property type="project" value="UniProtKB-KW"/>
</dbReference>
<dbReference type="SUPFAM" id="SSF52540">
    <property type="entry name" value="P-loop containing nucleoside triphosphate hydrolases"/>
    <property type="match status" value="2"/>
</dbReference>
<evidence type="ECO:0000256" key="5">
    <source>
        <dbReference type="SAM" id="Coils"/>
    </source>
</evidence>
<keyword evidence="2" id="KW-0378">Hydrolase</keyword>
<evidence type="ECO:0000256" key="1">
    <source>
        <dbReference type="ARBA" id="ARBA00022741"/>
    </source>
</evidence>
<dbReference type="InterPro" id="IPR038718">
    <property type="entry name" value="SNF2-like_sf"/>
</dbReference>
<evidence type="ECO:0000313" key="9">
    <source>
        <dbReference type="Proteomes" id="UP000465778"/>
    </source>
</evidence>
<dbReference type="GO" id="GO:0016787">
    <property type="term" value="F:hydrolase activity"/>
    <property type="evidence" value="ECO:0007669"/>
    <property type="project" value="UniProtKB-KW"/>
</dbReference>
<keyword evidence="1" id="KW-0547">Nucleotide-binding</keyword>
<dbReference type="Gene3D" id="3.40.50.300">
    <property type="entry name" value="P-loop containing nucleotide triphosphate hydrolases"/>
    <property type="match status" value="1"/>
</dbReference>
<dbReference type="SMART" id="SM00487">
    <property type="entry name" value="DEXDc"/>
    <property type="match status" value="1"/>
</dbReference>
<dbReference type="InterPro" id="IPR057342">
    <property type="entry name" value="DEXDc_RapA"/>
</dbReference>
<dbReference type="EMBL" id="VDEM01000092">
    <property type="protein sequence ID" value="KAF0821634.1"/>
    <property type="molecule type" value="Genomic_DNA"/>
</dbReference>
<keyword evidence="3" id="KW-0347">Helicase</keyword>
<dbReference type="InterPro" id="IPR001650">
    <property type="entry name" value="Helicase_C-like"/>
</dbReference>
<dbReference type="PROSITE" id="PS51194">
    <property type="entry name" value="HELICASE_CTER"/>
    <property type="match status" value="1"/>
</dbReference>
<dbReference type="Pfam" id="PF00271">
    <property type="entry name" value="Helicase_C"/>
    <property type="match status" value="1"/>
</dbReference>
<dbReference type="PROSITE" id="PS51192">
    <property type="entry name" value="HELICASE_ATP_BIND_1"/>
    <property type="match status" value="1"/>
</dbReference>
<evidence type="ECO:0000256" key="4">
    <source>
        <dbReference type="ARBA" id="ARBA00022840"/>
    </source>
</evidence>
<feature type="coiled-coil region" evidence="5">
    <location>
        <begin position="865"/>
        <end position="918"/>
    </location>
</feature>
<sequence length="1062" mass="124336">MLFLLKKGEIVGASFWPEAVQIKHVESIDDDLYLIEAVGRESNQFFENYLEKHQLQEVERYSDEDASEQLRNRFQHYLQYHVLRTEKEYSQSRARGNKNMIPLPHQIEAVYSKMLQAPQVRYLLADDPGAGKTIMSGMLIRELKARNMIRKTLILVPPLVLKQWQTELKEKFNEDFLIITRSYLDASGELNPFDMHHQVIASMYWASREDIKNMIINSQFDLVIVDEAHKMAAYTVGQKKRKVKRTKMFQLGENLLRHTEHTLLLTATPHKGDKENFRHLMSLIDHDIFSQLNRSDSILEKSNPYVIRRLKENMVNFDGTPLFPKRTTTTLGFDLSPAESDLYEAVTEYVRHHFNRAKQNDKPNVAFAMMILQRRLSSSVEAIYLSLVRRKERLQKALETGQKVKQMILDYEDYEDSSLEEQELLEEYAEGEYEELDLDELQVEIEMLDQLIRKANVIRQSQNERKYLELEKTLFGASGLLAQNEKILIFTESKDTLNYLEKKLKAYVPKIAKIVGDFSMDRRQEEVEKFRNDVQIMIATDAGGESINLQFCNQMVNYDIPWNPNRLEQRMGRIHRIGQKNEVFVFNLVATNTREGDVLIRLLTKMEQMREDLGQDLVYDFIGEVLEDRQADLSSVMEQAITGREDLDQIIANMEKTLSDEHKRLLELAKSERLDDNFDLPGAKRSFDEVSINSIPNRLYGHFVVDGLKNTRTRLNISADNKTARIDRFPKRIRDFARDQKLMFNFDDSIRFALSSSKVSDSIPILENDNPLFNLVMKLTAKELQQAVLPLYEVKASVSEAMTVELNQVTIVDGNGRELEQKLMLTGKRANDEFIQMSPYMLFNESLDVKNTYDIEEQDIKRHVIKHARKLLKSIQRKREDYANRKRVFLRKSFEDQMETLQERLKKYQEENVEGKNSALINQMYSQLDEMEDRSKERLTEIDRQRSIQLKPIKRVAQFKVKPNGIENGRVIPEDYLSMIEAHELKQGRLNVRVQQAFGLVDFISEEVDGDNRLIVVTNDIHQFKQQMIEEDYHAVKSRVFVYEIRESQIIEHQLNQGLMFI</sequence>
<dbReference type="Gene3D" id="3.40.50.10810">
    <property type="entry name" value="Tandem AAA-ATPase domain"/>
    <property type="match status" value="1"/>
</dbReference>
<evidence type="ECO:0000259" key="6">
    <source>
        <dbReference type="PROSITE" id="PS51192"/>
    </source>
</evidence>
<accession>A0A800N8K0</accession>
<comment type="caution">
    <text evidence="8">The sequence shown here is derived from an EMBL/GenBank/DDBJ whole genome shotgun (WGS) entry which is preliminary data.</text>
</comment>
<keyword evidence="5" id="KW-0175">Coiled coil</keyword>
<proteinExistence type="predicted"/>
<dbReference type="InterPro" id="IPR027417">
    <property type="entry name" value="P-loop_NTPase"/>
</dbReference>
<evidence type="ECO:0008006" key="10">
    <source>
        <dbReference type="Google" id="ProtNLM"/>
    </source>
</evidence>
<protein>
    <recommendedName>
        <fullName evidence="10">Helicase</fullName>
    </recommendedName>
</protein>
<gene>
    <name evidence="8" type="ORF">KIS1582_4620</name>
</gene>
<keyword evidence="4" id="KW-0067">ATP-binding</keyword>
<dbReference type="SMART" id="SM00490">
    <property type="entry name" value="HELICc"/>
    <property type="match status" value="1"/>
</dbReference>
<dbReference type="AlphaFoldDB" id="A0A800N8K0"/>
<feature type="domain" description="Helicase ATP-binding" evidence="6">
    <location>
        <begin position="113"/>
        <end position="287"/>
    </location>
</feature>
<name>A0A800N8K0_CYTFI</name>
<dbReference type="Pfam" id="PF00176">
    <property type="entry name" value="SNF2-rel_dom"/>
    <property type="match status" value="1"/>
</dbReference>